<dbReference type="AlphaFoldDB" id="A0A2I0KKM3"/>
<accession>A0A2I0KKM3</accession>
<gene>
    <name evidence="1" type="ORF">CRG98_010553</name>
</gene>
<organism evidence="1 2">
    <name type="scientific">Punica granatum</name>
    <name type="common">Pomegranate</name>
    <dbReference type="NCBI Taxonomy" id="22663"/>
    <lineage>
        <taxon>Eukaryota</taxon>
        <taxon>Viridiplantae</taxon>
        <taxon>Streptophyta</taxon>
        <taxon>Embryophyta</taxon>
        <taxon>Tracheophyta</taxon>
        <taxon>Spermatophyta</taxon>
        <taxon>Magnoliopsida</taxon>
        <taxon>eudicotyledons</taxon>
        <taxon>Gunneridae</taxon>
        <taxon>Pentapetalae</taxon>
        <taxon>rosids</taxon>
        <taxon>malvids</taxon>
        <taxon>Myrtales</taxon>
        <taxon>Lythraceae</taxon>
        <taxon>Punica</taxon>
    </lineage>
</organism>
<sequence>MGSGGGDGANWRSRPLHRACWYPERTSATSIEWSGSPIGGPNPELIEDFESEVPGRFGVGASNLLPRFLHRGRRHPPWVPATLVEGLGSSIDGPKPKSTGDLQLGVLARFGVEVAGIPRGYRRPRWRGRGRRLVAPIPNRPGTSNSESLVDLGLGPPIGDPDPSTEVTSILCEYRRPRWRGQDRRLEASTPLSLSIFFKD</sequence>
<reference evidence="1 2" key="1">
    <citation type="submission" date="2017-11" db="EMBL/GenBank/DDBJ databases">
        <title>De-novo sequencing of pomegranate (Punica granatum L.) genome.</title>
        <authorList>
            <person name="Akparov Z."/>
            <person name="Amiraslanov A."/>
            <person name="Hajiyeva S."/>
            <person name="Abbasov M."/>
            <person name="Kaur K."/>
            <person name="Hamwieh A."/>
            <person name="Solovyev V."/>
            <person name="Salamov A."/>
            <person name="Braich B."/>
            <person name="Kosarev P."/>
            <person name="Mahmoud A."/>
            <person name="Hajiyev E."/>
            <person name="Babayeva S."/>
            <person name="Izzatullayeva V."/>
            <person name="Mammadov A."/>
            <person name="Mammadov A."/>
            <person name="Sharifova S."/>
            <person name="Ojaghi J."/>
            <person name="Eynullazada K."/>
            <person name="Bayramov B."/>
            <person name="Abdulazimova A."/>
            <person name="Shahmuradov I."/>
        </authorList>
    </citation>
    <scope>NUCLEOTIDE SEQUENCE [LARGE SCALE GENOMIC DNA]</scope>
    <source>
        <strain evidence="2">cv. AG2017</strain>
        <tissue evidence="1">Leaf</tissue>
    </source>
</reference>
<protein>
    <submittedName>
        <fullName evidence="1">Uncharacterized protein</fullName>
    </submittedName>
</protein>
<dbReference type="Proteomes" id="UP000233551">
    <property type="component" value="Unassembled WGS sequence"/>
</dbReference>
<comment type="caution">
    <text evidence="1">The sequence shown here is derived from an EMBL/GenBank/DDBJ whole genome shotgun (WGS) entry which is preliminary data.</text>
</comment>
<proteinExistence type="predicted"/>
<evidence type="ECO:0000313" key="2">
    <source>
        <dbReference type="Proteomes" id="UP000233551"/>
    </source>
</evidence>
<dbReference type="EMBL" id="PGOL01000523">
    <property type="protein sequence ID" value="PKI69084.1"/>
    <property type="molecule type" value="Genomic_DNA"/>
</dbReference>
<evidence type="ECO:0000313" key="1">
    <source>
        <dbReference type="EMBL" id="PKI69084.1"/>
    </source>
</evidence>
<name>A0A2I0KKM3_PUNGR</name>
<keyword evidence="2" id="KW-1185">Reference proteome</keyword>